<dbReference type="AlphaFoldDB" id="A0ABD3RYC6"/>
<dbReference type="Proteomes" id="UP001530377">
    <property type="component" value="Unassembled WGS sequence"/>
</dbReference>
<evidence type="ECO:0000313" key="2">
    <source>
        <dbReference type="EMBL" id="KAL3817219.1"/>
    </source>
</evidence>
<proteinExistence type="predicted"/>
<evidence type="ECO:0000313" key="3">
    <source>
        <dbReference type="Proteomes" id="UP001530377"/>
    </source>
</evidence>
<dbReference type="Gene3D" id="2.60.40.10">
    <property type="entry name" value="Immunoglobulins"/>
    <property type="match status" value="1"/>
</dbReference>
<comment type="caution">
    <text evidence="2">The sequence shown here is derived from an EMBL/GenBank/DDBJ whole genome shotgun (WGS) entry which is preliminary data.</text>
</comment>
<organism evidence="2 3">
    <name type="scientific">Cyclostephanos tholiformis</name>
    <dbReference type="NCBI Taxonomy" id="382380"/>
    <lineage>
        <taxon>Eukaryota</taxon>
        <taxon>Sar</taxon>
        <taxon>Stramenopiles</taxon>
        <taxon>Ochrophyta</taxon>
        <taxon>Bacillariophyta</taxon>
        <taxon>Coscinodiscophyceae</taxon>
        <taxon>Thalassiosirophycidae</taxon>
        <taxon>Stephanodiscales</taxon>
        <taxon>Stephanodiscaceae</taxon>
        <taxon>Cyclostephanos</taxon>
    </lineage>
</organism>
<sequence>MPMTVLTLFSIEADPRPSQGLTVSSIENSPPSISSVTTTEGSSNAPASQVNGMTIQRQVYDPCDSSSVLVGALVTLYSEAGQYVDETFTDSDGYYIFTGLPFVRYLSEVDYPECDGRHLSEIGGETRVFVPNDHAFKFYKSGDVCDVMLSIGDEDGLSSAGDIAHFDTLDECCANMFWFDIDGCSSRSPIAFQFEFCVDVSGFEFDNDELHSSSCPLDEISIVERELQNGLDCNSTLALVQFGNAILSKVGNDVKCNDGPAMTADHSGDLVANKLRRGSTAAAPPSQGDALTICGVVVTKETLCGDEACLRERYDKVLGLFEGYLYGDAFAVSLRSSLVSAGDGGSPHRAAVDLRTMVEVVASSLTARKLVFPSSALAVVPKEIANAANPAVTIIEDRQPVKNQGNANSTPPLARRFYPTYMHGRLCRSKSTFDSWEQSYASLRECCESHFSWDLTACCGSLDMGGC</sequence>
<keyword evidence="3" id="KW-1185">Reference proteome</keyword>
<feature type="compositionally biased region" description="Polar residues" evidence="1">
    <location>
        <begin position="36"/>
        <end position="48"/>
    </location>
</feature>
<accession>A0ABD3RYC6</accession>
<dbReference type="SUPFAM" id="SSF49478">
    <property type="entry name" value="Cna protein B-type domain"/>
    <property type="match status" value="1"/>
</dbReference>
<dbReference type="InterPro" id="IPR013783">
    <property type="entry name" value="Ig-like_fold"/>
</dbReference>
<feature type="region of interest" description="Disordered" evidence="1">
    <location>
        <begin position="17"/>
        <end position="48"/>
    </location>
</feature>
<evidence type="ECO:0000256" key="1">
    <source>
        <dbReference type="SAM" id="MobiDB-lite"/>
    </source>
</evidence>
<evidence type="ECO:0008006" key="4">
    <source>
        <dbReference type="Google" id="ProtNLM"/>
    </source>
</evidence>
<feature type="compositionally biased region" description="Low complexity" evidence="1">
    <location>
        <begin position="24"/>
        <end position="35"/>
    </location>
</feature>
<reference evidence="2 3" key="1">
    <citation type="submission" date="2024-10" db="EMBL/GenBank/DDBJ databases">
        <title>Updated reference genomes for cyclostephanoid diatoms.</title>
        <authorList>
            <person name="Roberts W.R."/>
            <person name="Alverson A.J."/>
        </authorList>
    </citation>
    <scope>NUCLEOTIDE SEQUENCE [LARGE SCALE GENOMIC DNA]</scope>
    <source>
        <strain evidence="2 3">AJA228-03</strain>
    </source>
</reference>
<gene>
    <name evidence="2" type="ORF">ACHAXA_001711</name>
</gene>
<dbReference type="EMBL" id="JALLPB020000114">
    <property type="protein sequence ID" value="KAL3817219.1"/>
    <property type="molecule type" value="Genomic_DNA"/>
</dbReference>
<protein>
    <recommendedName>
        <fullName evidence="4">SD-repeat containing protein B domain-containing protein</fullName>
    </recommendedName>
</protein>
<name>A0ABD3RYC6_9STRA</name>